<proteinExistence type="predicted"/>
<sequence length="232" mass="25618">MAKLNIHQKPSDGSGSRRNRVEPTLSIWMPCFPTRSALRYSLVHPAFESVAHLAGVGQRTVFQERACVVRRRGGAAAYQLVGAGYYRTAAPSAYRRSETSTETAYTRLVGIAWNSRYVSCSFSSFPPDNHRPALSFPWQGSNRDPSSQAGKSTSSFHGCPCVALLVCMGGLPVSKNVMRAFPCRAVFLQAKKHREATAYLLSGAGYYRTVAPQRQSFKAVQSWQVSFITREV</sequence>
<evidence type="ECO:0000313" key="1">
    <source>
        <dbReference type="EMBL" id="RPA72995.1"/>
    </source>
</evidence>
<reference evidence="1 2" key="1">
    <citation type="journal article" date="2018" name="Nat. Ecol. Evol.">
        <title>Pezizomycetes genomes reveal the molecular basis of ectomycorrhizal truffle lifestyle.</title>
        <authorList>
            <person name="Murat C."/>
            <person name="Payen T."/>
            <person name="Noel B."/>
            <person name="Kuo A."/>
            <person name="Morin E."/>
            <person name="Chen J."/>
            <person name="Kohler A."/>
            <person name="Krizsan K."/>
            <person name="Balestrini R."/>
            <person name="Da Silva C."/>
            <person name="Montanini B."/>
            <person name="Hainaut M."/>
            <person name="Levati E."/>
            <person name="Barry K.W."/>
            <person name="Belfiori B."/>
            <person name="Cichocki N."/>
            <person name="Clum A."/>
            <person name="Dockter R.B."/>
            <person name="Fauchery L."/>
            <person name="Guy J."/>
            <person name="Iotti M."/>
            <person name="Le Tacon F."/>
            <person name="Lindquist E.A."/>
            <person name="Lipzen A."/>
            <person name="Malagnac F."/>
            <person name="Mello A."/>
            <person name="Molinier V."/>
            <person name="Miyauchi S."/>
            <person name="Poulain J."/>
            <person name="Riccioni C."/>
            <person name="Rubini A."/>
            <person name="Sitrit Y."/>
            <person name="Splivallo R."/>
            <person name="Traeger S."/>
            <person name="Wang M."/>
            <person name="Zifcakova L."/>
            <person name="Wipf D."/>
            <person name="Zambonelli A."/>
            <person name="Paolocci F."/>
            <person name="Nowrousian M."/>
            <person name="Ottonello S."/>
            <person name="Baldrian P."/>
            <person name="Spatafora J.W."/>
            <person name="Henrissat B."/>
            <person name="Nagy L.G."/>
            <person name="Aury J.M."/>
            <person name="Wincker P."/>
            <person name="Grigoriev I.V."/>
            <person name="Bonfante P."/>
            <person name="Martin F.M."/>
        </authorList>
    </citation>
    <scope>NUCLEOTIDE SEQUENCE [LARGE SCALE GENOMIC DNA]</scope>
    <source>
        <strain evidence="1 2">RN42</strain>
    </source>
</reference>
<dbReference type="Proteomes" id="UP000275078">
    <property type="component" value="Unassembled WGS sequence"/>
</dbReference>
<protein>
    <submittedName>
        <fullName evidence="1">Uncharacterized protein</fullName>
    </submittedName>
</protein>
<accession>A0A3N4HFT2</accession>
<gene>
    <name evidence="1" type="ORF">BJ508DRAFT_381276</name>
</gene>
<dbReference type="AlphaFoldDB" id="A0A3N4HFT2"/>
<name>A0A3N4HFT2_ASCIM</name>
<keyword evidence="2" id="KW-1185">Reference proteome</keyword>
<evidence type="ECO:0000313" key="2">
    <source>
        <dbReference type="Proteomes" id="UP000275078"/>
    </source>
</evidence>
<dbReference type="EMBL" id="ML119837">
    <property type="protein sequence ID" value="RPA72995.1"/>
    <property type="molecule type" value="Genomic_DNA"/>
</dbReference>
<organism evidence="1 2">
    <name type="scientific">Ascobolus immersus RN42</name>
    <dbReference type="NCBI Taxonomy" id="1160509"/>
    <lineage>
        <taxon>Eukaryota</taxon>
        <taxon>Fungi</taxon>
        <taxon>Dikarya</taxon>
        <taxon>Ascomycota</taxon>
        <taxon>Pezizomycotina</taxon>
        <taxon>Pezizomycetes</taxon>
        <taxon>Pezizales</taxon>
        <taxon>Ascobolaceae</taxon>
        <taxon>Ascobolus</taxon>
    </lineage>
</organism>